<dbReference type="AlphaFoldDB" id="A0A1G8X306"/>
<dbReference type="PANTHER" id="PTHR32063">
    <property type="match status" value="1"/>
</dbReference>
<name>A0A1G8X306_ANEMI</name>
<evidence type="ECO:0000256" key="1">
    <source>
        <dbReference type="SAM" id="Phobius"/>
    </source>
</evidence>
<evidence type="ECO:0000313" key="3">
    <source>
        <dbReference type="Proteomes" id="UP000182836"/>
    </source>
</evidence>
<dbReference type="InterPro" id="IPR001036">
    <property type="entry name" value="Acrflvin-R"/>
</dbReference>
<dbReference type="EMBL" id="FNED01000030">
    <property type="protein sequence ID" value="SDJ84215.1"/>
    <property type="molecule type" value="Genomic_DNA"/>
</dbReference>
<feature type="transmembrane region" description="Helical" evidence="1">
    <location>
        <begin position="60"/>
        <end position="81"/>
    </location>
</feature>
<feature type="non-terminal residue" evidence="2">
    <location>
        <position position="1"/>
    </location>
</feature>
<accession>A0A1G8X306</accession>
<dbReference type="Gene3D" id="3.30.70.1440">
    <property type="entry name" value="Multidrug efflux transporter AcrB pore domain"/>
    <property type="match status" value="1"/>
</dbReference>
<keyword evidence="1" id="KW-1133">Transmembrane helix</keyword>
<keyword evidence="1" id="KW-0812">Transmembrane</keyword>
<dbReference type="SUPFAM" id="SSF82866">
    <property type="entry name" value="Multidrug efflux transporter AcrB transmembrane domain"/>
    <property type="match status" value="1"/>
</dbReference>
<gene>
    <name evidence="2" type="ORF">SAMN04487909_1301</name>
</gene>
<organism evidence="2 3">
    <name type="scientific">Aneurinibacillus migulanus</name>
    <name type="common">Bacillus migulanus</name>
    <dbReference type="NCBI Taxonomy" id="47500"/>
    <lineage>
        <taxon>Bacteria</taxon>
        <taxon>Bacillati</taxon>
        <taxon>Bacillota</taxon>
        <taxon>Bacilli</taxon>
        <taxon>Bacillales</taxon>
        <taxon>Paenibacillaceae</taxon>
        <taxon>Aneurinibacillus group</taxon>
        <taxon>Aneurinibacillus</taxon>
    </lineage>
</organism>
<evidence type="ECO:0000313" key="2">
    <source>
        <dbReference type="EMBL" id="SDJ84215.1"/>
    </source>
</evidence>
<dbReference type="Gene3D" id="1.20.1640.10">
    <property type="entry name" value="Multidrug efflux transporter AcrB transmembrane domain"/>
    <property type="match status" value="1"/>
</dbReference>
<reference evidence="2 3" key="1">
    <citation type="submission" date="2016-10" db="EMBL/GenBank/DDBJ databases">
        <authorList>
            <person name="de Groot N.N."/>
        </authorList>
    </citation>
    <scope>NUCLEOTIDE SEQUENCE [LARGE SCALE GENOMIC DNA]</scope>
    <source>
        <strain evidence="2 3">DSM 2895</strain>
    </source>
</reference>
<feature type="transmembrane region" description="Helical" evidence="1">
    <location>
        <begin position="34"/>
        <end position="53"/>
    </location>
</feature>
<feature type="transmembrane region" description="Helical" evidence="1">
    <location>
        <begin position="133"/>
        <end position="152"/>
    </location>
</feature>
<protein>
    <submittedName>
        <fullName evidence="2">AcrB/AcrD/AcrF family protein</fullName>
    </submittedName>
</protein>
<dbReference type="Pfam" id="PF00873">
    <property type="entry name" value="ACR_tran"/>
    <property type="match status" value="1"/>
</dbReference>
<keyword evidence="1" id="KW-0472">Membrane</keyword>
<feature type="transmembrane region" description="Helical" evidence="1">
    <location>
        <begin position="87"/>
        <end position="112"/>
    </location>
</feature>
<dbReference type="GO" id="GO:0005886">
    <property type="term" value="C:plasma membrane"/>
    <property type="evidence" value="ECO:0007669"/>
    <property type="project" value="TreeGrafter"/>
</dbReference>
<proteinExistence type="predicted"/>
<dbReference type="GO" id="GO:0042910">
    <property type="term" value="F:xenobiotic transmembrane transporter activity"/>
    <property type="evidence" value="ECO:0007669"/>
    <property type="project" value="TreeGrafter"/>
</dbReference>
<dbReference type="Proteomes" id="UP000182836">
    <property type="component" value="Unassembled WGS sequence"/>
</dbReference>
<dbReference type="RefSeq" id="WP_139189104.1">
    <property type="nucleotide sequence ID" value="NZ_FNED01000030.1"/>
</dbReference>
<feature type="transmembrane region" description="Helical" evidence="1">
    <location>
        <begin position="164"/>
        <end position="190"/>
    </location>
</feature>
<dbReference type="PRINTS" id="PR00702">
    <property type="entry name" value="ACRIFLAVINRP"/>
</dbReference>
<sequence>REVTKKLEGISVPTGYSIEMAGTLKQQGENAQSALIALLTVIGMIYLIMVAQFNRLSHPFIIMLSLPMAIVGVVVGLVITQRPLNELGYVGVIMLIGIVVSNAILLIDRINLLRNRDKMELQSAILEAVRNRVRPILMTKLTAILGMLPLALAMSEGGALEAPIATIVISGLIFHTIITLVLVPVLYSIFEGVDIWRKNRKKRKKQGRSIIHEMDAV</sequence>
<dbReference type="PANTHER" id="PTHR32063:SF0">
    <property type="entry name" value="SWARMING MOTILITY PROTEIN SWRC"/>
    <property type="match status" value="1"/>
</dbReference>